<protein>
    <submittedName>
        <fullName evidence="1">Uncharacterized protein</fullName>
    </submittedName>
</protein>
<dbReference type="Proteomes" id="UP001500034">
    <property type="component" value="Unassembled WGS sequence"/>
</dbReference>
<organism evidence="1 2">
    <name type="scientific">Streptomyces marokkonensis</name>
    <dbReference type="NCBI Taxonomy" id="324855"/>
    <lineage>
        <taxon>Bacteria</taxon>
        <taxon>Bacillati</taxon>
        <taxon>Actinomycetota</taxon>
        <taxon>Actinomycetes</taxon>
        <taxon>Kitasatosporales</taxon>
        <taxon>Streptomycetaceae</taxon>
        <taxon>Streptomyces</taxon>
    </lineage>
</organism>
<evidence type="ECO:0000313" key="2">
    <source>
        <dbReference type="Proteomes" id="UP001500034"/>
    </source>
</evidence>
<dbReference type="EMBL" id="BAABCQ010000057">
    <property type="protein sequence ID" value="GAA3981140.1"/>
    <property type="molecule type" value="Genomic_DNA"/>
</dbReference>
<accession>A0ABP7QFB0</accession>
<dbReference type="RefSeq" id="WP_345593055.1">
    <property type="nucleotide sequence ID" value="NZ_BAABCQ010000057.1"/>
</dbReference>
<gene>
    <name evidence="1" type="ORF">GCM10022384_32920</name>
</gene>
<keyword evidence="2" id="KW-1185">Reference proteome</keyword>
<comment type="caution">
    <text evidence="1">The sequence shown here is derived from an EMBL/GenBank/DDBJ whole genome shotgun (WGS) entry which is preliminary data.</text>
</comment>
<reference evidence="2" key="1">
    <citation type="journal article" date="2019" name="Int. J. Syst. Evol. Microbiol.">
        <title>The Global Catalogue of Microorganisms (GCM) 10K type strain sequencing project: providing services to taxonomists for standard genome sequencing and annotation.</title>
        <authorList>
            <consortium name="The Broad Institute Genomics Platform"/>
            <consortium name="The Broad Institute Genome Sequencing Center for Infectious Disease"/>
            <person name="Wu L."/>
            <person name="Ma J."/>
        </authorList>
    </citation>
    <scope>NUCLEOTIDE SEQUENCE [LARGE SCALE GENOMIC DNA]</scope>
    <source>
        <strain evidence="2">JCM 17027</strain>
    </source>
</reference>
<name>A0ABP7QFB0_9ACTN</name>
<sequence length="130" mass="14748">MREAIYPAAGGEKTLKDLVAETKATNAAFARSKRETFKSSYSNPYRAELMKLLEVLDIRSSNDRHKPVIEALALIERHKTPPPPTCRSTRPSRWTAWCADWMEFALHTPDKAQRVIRTPRSPGRTRSAPS</sequence>
<evidence type="ECO:0000313" key="1">
    <source>
        <dbReference type="EMBL" id="GAA3981140.1"/>
    </source>
</evidence>
<proteinExistence type="predicted"/>